<dbReference type="Proteomes" id="UP000319257">
    <property type="component" value="Unassembled WGS sequence"/>
</dbReference>
<dbReference type="InParanoid" id="A0A507B254"/>
<evidence type="ECO:0000256" key="1">
    <source>
        <dbReference type="SAM" id="MobiDB-lite"/>
    </source>
</evidence>
<feature type="compositionally biased region" description="Polar residues" evidence="1">
    <location>
        <begin position="136"/>
        <end position="149"/>
    </location>
</feature>
<organism evidence="2 3">
    <name type="scientific">Thyridium curvatum</name>
    <dbReference type="NCBI Taxonomy" id="1093900"/>
    <lineage>
        <taxon>Eukaryota</taxon>
        <taxon>Fungi</taxon>
        <taxon>Dikarya</taxon>
        <taxon>Ascomycota</taxon>
        <taxon>Pezizomycotina</taxon>
        <taxon>Sordariomycetes</taxon>
        <taxon>Sordariomycetidae</taxon>
        <taxon>Thyridiales</taxon>
        <taxon>Thyridiaceae</taxon>
        <taxon>Thyridium</taxon>
    </lineage>
</organism>
<dbReference type="EMBL" id="SKBQ01000055">
    <property type="protein sequence ID" value="TPX10630.1"/>
    <property type="molecule type" value="Genomic_DNA"/>
</dbReference>
<feature type="region of interest" description="Disordered" evidence="1">
    <location>
        <begin position="1"/>
        <end position="206"/>
    </location>
</feature>
<dbReference type="GeneID" id="41975811"/>
<dbReference type="RefSeq" id="XP_030992341.1">
    <property type="nucleotide sequence ID" value="XM_031143210.1"/>
</dbReference>
<sequence>MPARTNGSVATAPAPAKTFELPALDFNFSSLTEGTNIPAPLPSPIQEEPALPKTPTKQEEKENTKPTTSSNGEHPDATSPDSTGAKGGVKRPADDIPASPTHSHRQGSIRRLFSRNMLNSAYASGEADSQAAPSIDVSTTRPASRSNGSFMDDRKSKRSSGWFRRLRGGDTSPPPSSSGSNKRSSTLIQEVRKPAGPPPPMIPELSDLEAKIDLDDGGSLGSDLFKNIK</sequence>
<gene>
    <name evidence="2" type="ORF">E0L32_008364</name>
</gene>
<keyword evidence="3" id="KW-1185">Reference proteome</keyword>
<accession>A0A507B254</accession>
<evidence type="ECO:0000313" key="2">
    <source>
        <dbReference type="EMBL" id="TPX10630.1"/>
    </source>
</evidence>
<proteinExistence type="predicted"/>
<protein>
    <submittedName>
        <fullName evidence="2">Uncharacterized protein</fullName>
    </submittedName>
</protein>
<dbReference type="AlphaFoldDB" id="A0A507B254"/>
<name>A0A507B254_9PEZI</name>
<dbReference type="OrthoDB" id="5380416at2759"/>
<comment type="caution">
    <text evidence="2">The sequence shown here is derived from an EMBL/GenBank/DDBJ whole genome shotgun (WGS) entry which is preliminary data.</text>
</comment>
<evidence type="ECO:0000313" key="3">
    <source>
        <dbReference type="Proteomes" id="UP000319257"/>
    </source>
</evidence>
<reference evidence="2 3" key="1">
    <citation type="submission" date="2019-06" db="EMBL/GenBank/DDBJ databases">
        <title>Draft genome sequence of the filamentous fungus Phialemoniopsis curvata isolated from diesel fuel.</title>
        <authorList>
            <person name="Varaljay V.A."/>
            <person name="Lyon W.J."/>
            <person name="Crouch A.L."/>
            <person name="Drake C.E."/>
            <person name="Hollomon J.M."/>
            <person name="Nadeau L.J."/>
            <person name="Nunn H.S."/>
            <person name="Stevenson B.S."/>
            <person name="Bojanowski C.L."/>
            <person name="Crookes-Goodson W.J."/>
        </authorList>
    </citation>
    <scope>NUCLEOTIDE SEQUENCE [LARGE SCALE GENOMIC DNA]</scope>
    <source>
        <strain evidence="2 3">D216</strain>
    </source>
</reference>